<keyword evidence="4" id="KW-1185">Reference proteome</keyword>
<protein>
    <submittedName>
        <fullName evidence="3">Uncharacterized protein</fullName>
    </submittedName>
</protein>
<evidence type="ECO:0000256" key="1">
    <source>
        <dbReference type="SAM" id="Coils"/>
    </source>
</evidence>
<dbReference type="AlphaFoldDB" id="A0A7L4ZH92"/>
<evidence type="ECO:0000313" key="4">
    <source>
        <dbReference type="Proteomes" id="UP000464657"/>
    </source>
</evidence>
<dbReference type="EMBL" id="CP019288">
    <property type="protein sequence ID" value="QHI35992.1"/>
    <property type="molecule type" value="Genomic_DNA"/>
</dbReference>
<dbReference type="OrthoDB" id="1137595at2"/>
<keyword evidence="2" id="KW-0732">Signal</keyword>
<accession>A0A7L4ZH92</accession>
<feature type="signal peptide" evidence="2">
    <location>
        <begin position="1"/>
        <end position="23"/>
    </location>
</feature>
<feature type="coiled-coil region" evidence="1">
    <location>
        <begin position="290"/>
        <end position="324"/>
    </location>
</feature>
<dbReference type="RefSeq" id="WP_160128729.1">
    <property type="nucleotide sequence ID" value="NZ_CP019288.1"/>
</dbReference>
<keyword evidence="1" id="KW-0175">Coiled coil</keyword>
<dbReference type="KEGG" id="kan:IMCC3317_13430"/>
<feature type="coiled-coil region" evidence="1">
    <location>
        <begin position="136"/>
        <end position="163"/>
    </location>
</feature>
<reference evidence="3 4" key="1">
    <citation type="journal article" date="2013" name="Int. J. Syst. Evol. Microbiol.">
        <title>Kordia antarctica sp. nov., isolated from Antarctic seawater.</title>
        <authorList>
            <person name="Baek K."/>
            <person name="Choi A."/>
            <person name="Kang I."/>
            <person name="Lee K."/>
            <person name="Cho J.C."/>
        </authorList>
    </citation>
    <scope>NUCLEOTIDE SEQUENCE [LARGE SCALE GENOMIC DNA]</scope>
    <source>
        <strain evidence="3 4">IMCC3317</strain>
    </source>
</reference>
<feature type="chain" id="PRO_5029745673" evidence="2">
    <location>
        <begin position="24"/>
        <end position="347"/>
    </location>
</feature>
<proteinExistence type="predicted"/>
<name>A0A7L4ZH92_9FLAO</name>
<dbReference type="Proteomes" id="UP000464657">
    <property type="component" value="Chromosome"/>
</dbReference>
<evidence type="ECO:0000313" key="3">
    <source>
        <dbReference type="EMBL" id="QHI35992.1"/>
    </source>
</evidence>
<gene>
    <name evidence="3" type="ORF">IMCC3317_13430</name>
</gene>
<organism evidence="3 4">
    <name type="scientific">Kordia antarctica</name>
    <dbReference type="NCBI Taxonomy" id="1218801"/>
    <lineage>
        <taxon>Bacteria</taxon>
        <taxon>Pseudomonadati</taxon>
        <taxon>Bacteroidota</taxon>
        <taxon>Flavobacteriia</taxon>
        <taxon>Flavobacteriales</taxon>
        <taxon>Flavobacteriaceae</taxon>
        <taxon>Kordia</taxon>
    </lineage>
</organism>
<evidence type="ECO:0000256" key="2">
    <source>
        <dbReference type="SAM" id="SignalP"/>
    </source>
</evidence>
<sequence>MKSNYLKISVVFFCVVMFQTSTAQNFKNANDYLGFIGDENQKISKSSWNYTKSVAHSKSPRKIEGDRKRLLKSIERAMLKIKRATPFKGEDAYRKQVLEYMDLRTNILKNDYAKIVDMKEVAEQSYDFMEAYILAQKMADERMQEAQETYENAQKDYAARNNIRLIESETDLSRKMKISNEVFDHKNEVYLVFFKSSIQERFMINALSTSDLSAIQQNANALQMFAEEGLQALDTITLYKEDSSVIEATKKALEFYLNETKNEIPKLLGFFLLNEKFTAIKNSIDKKSSKNRTKKEIDQYNSMVKEMNKAVVDFNKTNEELNKKRTKVINQWNEASAKFLSRHIPKE</sequence>